<dbReference type="SUPFAM" id="SSF117281">
    <property type="entry name" value="Kelch motif"/>
    <property type="match status" value="1"/>
</dbReference>
<dbReference type="PANTHER" id="PTHR45632:SF5">
    <property type="entry name" value="KELCH-LIKE PROTEIN 22"/>
    <property type="match status" value="1"/>
</dbReference>
<keyword evidence="1" id="KW-0880">Kelch repeat</keyword>
<comment type="caution">
    <text evidence="3">The sequence shown here is derived from an EMBL/GenBank/DDBJ whole genome shotgun (WGS) entry which is preliminary data.</text>
</comment>
<organism evidence="3 4">
    <name type="scientific">Phrynosoma platyrhinos</name>
    <name type="common">Desert horned lizard</name>
    <dbReference type="NCBI Taxonomy" id="52577"/>
    <lineage>
        <taxon>Eukaryota</taxon>
        <taxon>Metazoa</taxon>
        <taxon>Chordata</taxon>
        <taxon>Craniata</taxon>
        <taxon>Vertebrata</taxon>
        <taxon>Euteleostomi</taxon>
        <taxon>Lepidosauria</taxon>
        <taxon>Squamata</taxon>
        <taxon>Bifurcata</taxon>
        <taxon>Unidentata</taxon>
        <taxon>Episquamata</taxon>
        <taxon>Toxicofera</taxon>
        <taxon>Iguania</taxon>
        <taxon>Phrynosomatidae</taxon>
        <taxon>Phrynosomatinae</taxon>
        <taxon>Phrynosoma</taxon>
    </lineage>
</organism>
<name>A0ABQ7SIW5_PHRPL</name>
<protein>
    <submittedName>
        <fullName evidence="3">Uncharacterized protein</fullName>
    </submittedName>
</protein>
<evidence type="ECO:0000313" key="4">
    <source>
        <dbReference type="Proteomes" id="UP000826234"/>
    </source>
</evidence>
<dbReference type="EMBL" id="JAIPUX010005289">
    <property type="protein sequence ID" value="KAH0617283.1"/>
    <property type="molecule type" value="Genomic_DNA"/>
</dbReference>
<dbReference type="SMART" id="SM00612">
    <property type="entry name" value="Kelch"/>
    <property type="match status" value="1"/>
</dbReference>
<evidence type="ECO:0000313" key="3">
    <source>
        <dbReference type="EMBL" id="KAH0617283.1"/>
    </source>
</evidence>
<dbReference type="Pfam" id="PF01344">
    <property type="entry name" value="Kelch_1"/>
    <property type="match status" value="1"/>
</dbReference>
<sequence length="101" mass="11001">MYLAVCLLGEHIYAVAGRDNHGTVQEVERYEPRMNAWEYMAPLRKGVYAHAGAALKGKMYIACGRRGKSISQNCTTTTPPPTAGRTCRTALSTTPGTGWPL</sequence>
<gene>
    <name evidence="3" type="ORF">JD844_015318</name>
</gene>
<dbReference type="Proteomes" id="UP000826234">
    <property type="component" value="Unassembled WGS sequence"/>
</dbReference>
<dbReference type="PANTHER" id="PTHR45632">
    <property type="entry name" value="LD33804P"/>
    <property type="match status" value="1"/>
</dbReference>
<evidence type="ECO:0000256" key="2">
    <source>
        <dbReference type="SAM" id="MobiDB-lite"/>
    </source>
</evidence>
<proteinExistence type="predicted"/>
<dbReference type="InterPro" id="IPR015915">
    <property type="entry name" value="Kelch-typ_b-propeller"/>
</dbReference>
<keyword evidence="4" id="KW-1185">Reference proteome</keyword>
<reference evidence="3 4" key="1">
    <citation type="journal article" date="2022" name="Gigascience">
        <title>A chromosome-level genome assembly and annotation of the desert horned lizard, Phrynosoma platyrhinos, provides insight into chromosomal rearrangements among reptiles.</title>
        <authorList>
            <person name="Koochekian N."/>
            <person name="Ascanio A."/>
            <person name="Farleigh K."/>
            <person name="Card D.C."/>
            <person name="Schield D.R."/>
            <person name="Castoe T.A."/>
            <person name="Jezkova T."/>
        </authorList>
    </citation>
    <scope>NUCLEOTIDE SEQUENCE [LARGE SCALE GENOMIC DNA]</scope>
    <source>
        <strain evidence="3">NK-2021</strain>
    </source>
</reference>
<evidence type="ECO:0000256" key="1">
    <source>
        <dbReference type="ARBA" id="ARBA00022441"/>
    </source>
</evidence>
<feature type="compositionally biased region" description="Polar residues" evidence="2">
    <location>
        <begin position="91"/>
        <end position="101"/>
    </location>
</feature>
<dbReference type="InterPro" id="IPR006652">
    <property type="entry name" value="Kelch_1"/>
</dbReference>
<feature type="region of interest" description="Disordered" evidence="2">
    <location>
        <begin position="74"/>
        <end position="101"/>
    </location>
</feature>
<accession>A0ABQ7SIW5</accession>
<dbReference type="Gene3D" id="2.120.10.80">
    <property type="entry name" value="Kelch-type beta propeller"/>
    <property type="match status" value="1"/>
</dbReference>